<evidence type="ECO:0000313" key="2">
    <source>
        <dbReference type="Proteomes" id="UP000319432"/>
    </source>
</evidence>
<dbReference type="OrthoDB" id="2475004at2"/>
<reference evidence="1 2" key="1">
    <citation type="submission" date="2018-11" db="EMBL/GenBank/DDBJ databases">
        <title>Phylogenetic determinants of toxin gene distribution in genomes of Brevibacillus laterosporus.</title>
        <authorList>
            <person name="Glare T.R."/>
            <person name="Durrant A."/>
            <person name="Berry C."/>
            <person name="Palma L."/>
            <person name="Ormskirk M."/>
            <person name="Cox M.O."/>
        </authorList>
    </citation>
    <scope>NUCLEOTIDE SEQUENCE [LARGE SCALE GENOMIC DNA]</scope>
    <source>
        <strain evidence="1 2">1821L</strain>
    </source>
</reference>
<accession>A0A518VAH3</accession>
<keyword evidence="2" id="KW-1185">Reference proteome</keyword>
<evidence type="ECO:0000313" key="1">
    <source>
        <dbReference type="EMBL" id="QDX93969.1"/>
    </source>
</evidence>
<name>A0A518VAH3_BRELA</name>
<dbReference type="EMBL" id="CP033464">
    <property type="protein sequence ID" value="QDX93969.1"/>
    <property type="molecule type" value="Genomic_DNA"/>
</dbReference>
<sequence length="115" mass="13651">MIGYLNKCPHCKKDASFVLEELECDKSLVAWCRSCGNYVNQTFTLDTFRKWWERYQMGEEKIAPPIRKEMLEKLKMLEEAIALDPSCYLNRVEIHLKDFTDYVYNDDGDQIGERK</sequence>
<dbReference type="Proteomes" id="UP000319432">
    <property type="component" value="Chromosome"/>
</dbReference>
<gene>
    <name evidence="1" type="ORF">EEL30_17725</name>
</gene>
<proteinExistence type="predicted"/>
<protein>
    <submittedName>
        <fullName evidence="1">Uncharacterized protein</fullName>
    </submittedName>
</protein>
<dbReference type="AlphaFoldDB" id="A0A518VAH3"/>
<organism evidence="1 2">
    <name type="scientific">Brevibacillus laterosporus</name>
    <name type="common">Bacillus laterosporus</name>
    <dbReference type="NCBI Taxonomy" id="1465"/>
    <lineage>
        <taxon>Bacteria</taxon>
        <taxon>Bacillati</taxon>
        <taxon>Bacillota</taxon>
        <taxon>Bacilli</taxon>
        <taxon>Bacillales</taxon>
        <taxon>Paenibacillaceae</taxon>
        <taxon>Brevibacillus</taxon>
    </lineage>
</organism>